<protein>
    <submittedName>
        <fullName evidence="3">Ovule protein</fullName>
    </submittedName>
</protein>
<dbReference type="Proteomes" id="UP000267029">
    <property type="component" value="Unassembled WGS sequence"/>
</dbReference>
<evidence type="ECO:0000313" key="2">
    <source>
        <dbReference type="Proteomes" id="UP000267029"/>
    </source>
</evidence>
<dbReference type="AlphaFoldDB" id="A0A0R3UMI3"/>
<name>A0A0R3UMI3_MESCO</name>
<proteinExistence type="predicted"/>
<reference evidence="1 2" key="1">
    <citation type="submission" date="2018-10" db="EMBL/GenBank/DDBJ databases">
        <authorList>
            <consortium name="Pathogen Informatics"/>
        </authorList>
    </citation>
    <scope>NUCLEOTIDE SEQUENCE [LARGE SCALE GENOMIC DNA]</scope>
</reference>
<accession>A0A0R3UMI3</accession>
<gene>
    <name evidence="1" type="ORF">MCOS_LOCUS8959</name>
</gene>
<evidence type="ECO:0000313" key="3">
    <source>
        <dbReference type="WBParaSite" id="MCU_007333-RA"/>
    </source>
</evidence>
<sequence>MPWLLLPANVYSWLNHHPVNFPLTDSPFLAFALLPGDSLSHDFAFQPHLRPMFSPTSSVSLEGFYPRTYPRMSNTDRLSITKHSSLNSTTNPQPSLDASTLLVSQEFPCYYWPELKSFTTTFPMVG</sequence>
<organism evidence="3">
    <name type="scientific">Mesocestoides corti</name>
    <name type="common">Flatworm</name>
    <dbReference type="NCBI Taxonomy" id="53468"/>
    <lineage>
        <taxon>Eukaryota</taxon>
        <taxon>Metazoa</taxon>
        <taxon>Spiralia</taxon>
        <taxon>Lophotrochozoa</taxon>
        <taxon>Platyhelminthes</taxon>
        <taxon>Cestoda</taxon>
        <taxon>Eucestoda</taxon>
        <taxon>Cyclophyllidea</taxon>
        <taxon>Mesocestoididae</taxon>
        <taxon>Mesocestoides</taxon>
    </lineage>
</organism>
<dbReference type="WBParaSite" id="MCU_007333-RA">
    <property type="protein sequence ID" value="MCU_007333-RA"/>
    <property type="gene ID" value="MCU_007333"/>
</dbReference>
<evidence type="ECO:0000313" key="1">
    <source>
        <dbReference type="EMBL" id="VDD82956.1"/>
    </source>
</evidence>
<dbReference type="EMBL" id="UXSR01005610">
    <property type="protein sequence ID" value="VDD82956.1"/>
    <property type="molecule type" value="Genomic_DNA"/>
</dbReference>
<reference evidence="3" key="2">
    <citation type="submission" date="2019-11" db="UniProtKB">
        <authorList>
            <consortium name="WormBaseParasite"/>
        </authorList>
    </citation>
    <scope>IDENTIFICATION</scope>
</reference>
<keyword evidence="2" id="KW-1185">Reference proteome</keyword>